<dbReference type="EMBL" id="JAIWYP010000001">
    <property type="protein sequence ID" value="KAH3885334.1"/>
    <property type="molecule type" value="Genomic_DNA"/>
</dbReference>
<organism evidence="1 2">
    <name type="scientific">Dreissena polymorpha</name>
    <name type="common">Zebra mussel</name>
    <name type="synonym">Mytilus polymorpha</name>
    <dbReference type="NCBI Taxonomy" id="45954"/>
    <lineage>
        <taxon>Eukaryota</taxon>
        <taxon>Metazoa</taxon>
        <taxon>Spiralia</taxon>
        <taxon>Lophotrochozoa</taxon>
        <taxon>Mollusca</taxon>
        <taxon>Bivalvia</taxon>
        <taxon>Autobranchia</taxon>
        <taxon>Heteroconchia</taxon>
        <taxon>Euheterodonta</taxon>
        <taxon>Imparidentia</taxon>
        <taxon>Neoheterodontei</taxon>
        <taxon>Myida</taxon>
        <taxon>Dreissenoidea</taxon>
        <taxon>Dreissenidae</taxon>
        <taxon>Dreissena</taxon>
    </lineage>
</organism>
<protein>
    <submittedName>
        <fullName evidence="1">Uncharacterized protein</fullName>
    </submittedName>
</protein>
<accession>A0A9D4N118</accession>
<dbReference type="Proteomes" id="UP000828390">
    <property type="component" value="Unassembled WGS sequence"/>
</dbReference>
<keyword evidence="2" id="KW-1185">Reference proteome</keyword>
<evidence type="ECO:0000313" key="1">
    <source>
        <dbReference type="EMBL" id="KAH3885334.1"/>
    </source>
</evidence>
<sequence length="63" mass="6805">MGSLVSLAQTPEDTSWAWGVGSWPRTLGQTLNGPYPQGMASLTLGLQTSLRRGLDYLIHKVSC</sequence>
<evidence type="ECO:0000313" key="2">
    <source>
        <dbReference type="Proteomes" id="UP000828390"/>
    </source>
</evidence>
<dbReference type="AlphaFoldDB" id="A0A9D4N118"/>
<gene>
    <name evidence="1" type="ORF">DPMN_009328</name>
</gene>
<reference evidence="1" key="2">
    <citation type="submission" date="2020-11" db="EMBL/GenBank/DDBJ databases">
        <authorList>
            <person name="McCartney M.A."/>
            <person name="Auch B."/>
            <person name="Kono T."/>
            <person name="Mallez S."/>
            <person name="Becker A."/>
            <person name="Gohl D.M."/>
            <person name="Silverstein K.A.T."/>
            <person name="Koren S."/>
            <person name="Bechman K.B."/>
            <person name="Herman A."/>
            <person name="Abrahante J.E."/>
            <person name="Garbe J."/>
        </authorList>
    </citation>
    <scope>NUCLEOTIDE SEQUENCE</scope>
    <source>
        <strain evidence="1">Duluth1</strain>
        <tissue evidence="1">Whole animal</tissue>
    </source>
</reference>
<comment type="caution">
    <text evidence="1">The sequence shown here is derived from an EMBL/GenBank/DDBJ whole genome shotgun (WGS) entry which is preliminary data.</text>
</comment>
<reference evidence="1" key="1">
    <citation type="journal article" date="2019" name="bioRxiv">
        <title>The Genome of the Zebra Mussel, Dreissena polymorpha: A Resource for Invasive Species Research.</title>
        <authorList>
            <person name="McCartney M.A."/>
            <person name="Auch B."/>
            <person name="Kono T."/>
            <person name="Mallez S."/>
            <person name="Zhang Y."/>
            <person name="Obille A."/>
            <person name="Becker A."/>
            <person name="Abrahante J.E."/>
            <person name="Garbe J."/>
            <person name="Badalamenti J.P."/>
            <person name="Herman A."/>
            <person name="Mangelson H."/>
            <person name="Liachko I."/>
            <person name="Sullivan S."/>
            <person name="Sone E.D."/>
            <person name="Koren S."/>
            <person name="Silverstein K.A.T."/>
            <person name="Beckman K.B."/>
            <person name="Gohl D.M."/>
        </authorList>
    </citation>
    <scope>NUCLEOTIDE SEQUENCE</scope>
    <source>
        <strain evidence="1">Duluth1</strain>
        <tissue evidence="1">Whole animal</tissue>
    </source>
</reference>
<proteinExistence type="predicted"/>
<name>A0A9D4N118_DREPO</name>